<dbReference type="InterPro" id="IPR005467">
    <property type="entry name" value="His_kinase_dom"/>
</dbReference>
<keyword evidence="5 10" id="KW-0418">Kinase</keyword>
<name>D2QJ96_SPILD</name>
<dbReference type="PANTHER" id="PTHR43304">
    <property type="entry name" value="PHYTOCHROME-LIKE PROTEIN CPH1"/>
    <property type="match status" value="1"/>
</dbReference>
<dbReference type="InterPro" id="IPR013655">
    <property type="entry name" value="PAS_fold_3"/>
</dbReference>
<evidence type="ECO:0000256" key="4">
    <source>
        <dbReference type="ARBA" id="ARBA00022679"/>
    </source>
</evidence>
<dbReference type="Pfam" id="PF02518">
    <property type="entry name" value="HATPase_c"/>
    <property type="match status" value="1"/>
</dbReference>
<dbReference type="FunFam" id="3.30.565.10:FF:000006">
    <property type="entry name" value="Sensor histidine kinase WalK"/>
    <property type="match status" value="1"/>
</dbReference>
<dbReference type="CDD" id="cd00082">
    <property type="entry name" value="HisKA"/>
    <property type="match status" value="1"/>
</dbReference>
<keyword evidence="6" id="KW-0175">Coiled coil</keyword>
<dbReference type="RefSeq" id="WP_012927339.1">
    <property type="nucleotide sequence ID" value="NC_013730.1"/>
</dbReference>
<accession>D2QJ96</accession>
<evidence type="ECO:0000313" key="10">
    <source>
        <dbReference type="EMBL" id="ADB38809.1"/>
    </source>
</evidence>
<sequence length="767" mass="85790">MSCPQQPADTPVKLTQRLDHDFALQAAGLGVWEFDPLTKQVLWDDRCRQLFGLAKDNQLPYEQAIQYIHPDDQVRVDQAVQQALSGQSNGQYDVTFRTVGADDGLLRWVRFMGRAELTPAGQVHRFGGVAQEVTPQVLAHHRQAQETQEAQDALQGVLAIADTGTWTLDVATGLISYSQRLKELFEFTDDTIGMDRVYNPILDADQLRVAQAVNRALDPALDGYLDEEYTIVTQRTGRHRIVRAQAKLYVDEQGRANKLQGSMRDVTQERHTQLALEQQVQARTHDLNKANQELSASNQNLTLAQQQLQASRAQLQAVIDNVPVAIGLYVGRDLVLQAYNQTLMEVAGKGPNIGGKPMREFMAEFEDQAYLDLMDSIYTSQQPFRSVDSPVRIVRNGISYNEFYNLNHVPLLDETGQTYAILGTAVNVTEQVRSRQAIEESETRYRLLSTQLEALVQERTQELMASEARYRRLAEQLEVQVQERTEQLAASNEELAATNEELTATNEDFVASNQALEGANHDLLRSNQNLEQFAYVASHDLQEPLRKIQQFGDLLKSQYGDRLDDGIAYLERMQTAATRMSVLIKDLLAFSRISTTQVIAQPVALNQVVNRVLDTLSVVMEESGAQVEVTRLPVVPGDHSQLDQLFQNLLSNAFKFRRTNPAGELVTPQIRVKASLVAESELPPSLHPSRYAQTYHCIEVADNGIGFEEKYLDRMFQVFQRLHGKNEYAGTGIGLAIVQKVVTNHGGAITATSEPGQGATFLVYLPA</sequence>
<dbReference type="SUPFAM" id="SSF55874">
    <property type="entry name" value="ATPase domain of HSP90 chaperone/DNA topoisomerase II/histidine kinase"/>
    <property type="match status" value="1"/>
</dbReference>
<evidence type="ECO:0000259" key="7">
    <source>
        <dbReference type="PROSITE" id="PS50109"/>
    </source>
</evidence>
<dbReference type="Gene3D" id="3.30.565.10">
    <property type="entry name" value="Histidine kinase-like ATPase, C-terminal domain"/>
    <property type="match status" value="1"/>
</dbReference>
<dbReference type="InterPro" id="IPR003661">
    <property type="entry name" value="HisK_dim/P_dom"/>
</dbReference>
<dbReference type="InterPro" id="IPR036890">
    <property type="entry name" value="HATPase_C_sf"/>
</dbReference>
<dbReference type="GO" id="GO:0000155">
    <property type="term" value="F:phosphorelay sensor kinase activity"/>
    <property type="evidence" value="ECO:0007669"/>
    <property type="project" value="InterPro"/>
</dbReference>
<dbReference type="Proteomes" id="UP000002028">
    <property type="component" value="Chromosome"/>
</dbReference>
<reference evidence="10 11" key="1">
    <citation type="journal article" date="2010" name="Stand. Genomic Sci.">
        <title>Complete genome sequence of Spirosoma linguale type strain (1).</title>
        <authorList>
            <person name="Lail K."/>
            <person name="Sikorski J."/>
            <person name="Saunders E."/>
            <person name="Lapidus A."/>
            <person name="Glavina Del Rio T."/>
            <person name="Copeland A."/>
            <person name="Tice H."/>
            <person name="Cheng J.-F."/>
            <person name="Lucas S."/>
            <person name="Nolan M."/>
            <person name="Bruce D."/>
            <person name="Goodwin L."/>
            <person name="Pitluck S."/>
            <person name="Ivanova N."/>
            <person name="Mavromatis K."/>
            <person name="Ovchinnikova G."/>
            <person name="Pati A."/>
            <person name="Chen A."/>
            <person name="Palaniappan K."/>
            <person name="Land M."/>
            <person name="Hauser L."/>
            <person name="Chang Y.-J."/>
            <person name="Jeffries C.D."/>
            <person name="Chain P."/>
            <person name="Brettin T."/>
            <person name="Detter J.C."/>
            <person name="Schuetze A."/>
            <person name="Rohde M."/>
            <person name="Tindall B.J."/>
            <person name="Goeker M."/>
            <person name="Bristow J."/>
            <person name="Eisen J.A."/>
            <person name="Markowitz V."/>
            <person name="Hugenholtz P."/>
            <person name="Kyrpides N.C."/>
            <person name="Klenk H.-P."/>
            <person name="Chen F."/>
        </authorList>
    </citation>
    <scope>NUCLEOTIDE SEQUENCE [LARGE SCALE GENOMIC DNA]</scope>
    <source>
        <strain evidence="11">ATCC 33905 / DSM 74 / LMG 10896 / Claus 1</strain>
    </source>
</reference>
<dbReference type="Pfam" id="PF08447">
    <property type="entry name" value="PAS_3"/>
    <property type="match status" value="2"/>
</dbReference>
<dbReference type="PROSITE" id="PS50113">
    <property type="entry name" value="PAC"/>
    <property type="match status" value="2"/>
</dbReference>
<evidence type="ECO:0000256" key="1">
    <source>
        <dbReference type="ARBA" id="ARBA00000085"/>
    </source>
</evidence>
<dbReference type="PANTHER" id="PTHR43304:SF1">
    <property type="entry name" value="PAC DOMAIN-CONTAINING PROTEIN"/>
    <property type="match status" value="1"/>
</dbReference>
<feature type="domain" description="PAC" evidence="9">
    <location>
        <begin position="225"/>
        <end position="278"/>
    </location>
</feature>
<dbReference type="SMART" id="SM00388">
    <property type="entry name" value="HisKA"/>
    <property type="match status" value="1"/>
</dbReference>
<dbReference type="InterPro" id="IPR004358">
    <property type="entry name" value="Sig_transdc_His_kin-like_C"/>
</dbReference>
<gene>
    <name evidence="10" type="ordered locus">Slin_2794</name>
</gene>
<dbReference type="SMART" id="SM00091">
    <property type="entry name" value="PAS"/>
    <property type="match status" value="2"/>
</dbReference>
<feature type="domain" description="Histidine kinase" evidence="7">
    <location>
        <begin position="536"/>
        <end position="767"/>
    </location>
</feature>
<dbReference type="InterPro" id="IPR052162">
    <property type="entry name" value="Sensor_kinase/Photoreceptor"/>
</dbReference>
<dbReference type="InterPro" id="IPR036097">
    <property type="entry name" value="HisK_dim/P_sf"/>
</dbReference>
<dbReference type="SUPFAM" id="SSF47384">
    <property type="entry name" value="Homodimeric domain of signal transducing histidine kinase"/>
    <property type="match status" value="1"/>
</dbReference>
<dbReference type="SUPFAM" id="SSF55785">
    <property type="entry name" value="PYP-like sensor domain (PAS domain)"/>
    <property type="match status" value="3"/>
</dbReference>
<dbReference type="EC" id="2.7.13.3" evidence="2"/>
<feature type="coiled-coil region" evidence="6">
    <location>
        <begin position="287"/>
        <end position="321"/>
    </location>
</feature>
<dbReference type="AlphaFoldDB" id="D2QJ96"/>
<dbReference type="InterPro" id="IPR035965">
    <property type="entry name" value="PAS-like_dom_sf"/>
</dbReference>
<dbReference type="Pfam" id="PF00512">
    <property type="entry name" value="HisKA"/>
    <property type="match status" value="1"/>
</dbReference>
<proteinExistence type="predicted"/>
<dbReference type="InterPro" id="IPR000014">
    <property type="entry name" value="PAS"/>
</dbReference>
<evidence type="ECO:0000256" key="5">
    <source>
        <dbReference type="ARBA" id="ARBA00022777"/>
    </source>
</evidence>
<feature type="domain" description="PAC" evidence="9">
    <location>
        <begin position="385"/>
        <end position="440"/>
    </location>
</feature>
<dbReference type="EMBL" id="CP001769">
    <property type="protein sequence ID" value="ADB38809.1"/>
    <property type="molecule type" value="Genomic_DNA"/>
</dbReference>
<evidence type="ECO:0000256" key="2">
    <source>
        <dbReference type="ARBA" id="ARBA00012438"/>
    </source>
</evidence>
<dbReference type="SMART" id="SM00387">
    <property type="entry name" value="HATPase_c"/>
    <property type="match status" value="1"/>
</dbReference>
<dbReference type="Gene3D" id="1.10.287.130">
    <property type="match status" value="1"/>
</dbReference>
<keyword evidence="3" id="KW-0597">Phosphoprotein</keyword>
<evidence type="ECO:0000259" key="9">
    <source>
        <dbReference type="PROSITE" id="PS50113"/>
    </source>
</evidence>
<dbReference type="STRING" id="504472.Slin_2794"/>
<evidence type="ECO:0000259" key="8">
    <source>
        <dbReference type="PROSITE" id="PS50112"/>
    </source>
</evidence>
<dbReference type="HOGENOM" id="CLU_000445_114_71_10"/>
<dbReference type="eggNOG" id="COG4251">
    <property type="taxonomic scope" value="Bacteria"/>
</dbReference>
<organism evidence="10 11">
    <name type="scientific">Spirosoma linguale (strain ATCC 33905 / DSM 74 / LMG 10896 / Claus 1)</name>
    <dbReference type="NCBI Taxonomy" id="504472"/>
    <lineage>
        <taxon>Bacteria</taxon>
        <taxon>Pseudomonadati</taxon>
        <taxon>Bacteroidota</taxon>
        <taxon>Cytophagia</taxon>
        <taxon>Cytophagales</taxon>
        <taxon>Cytophagaceae</taxon>
        <taxon>Spirosoma</taxon>
    </lineage>
</organism>
<keyword evidence="11" id="KW-1185">Reference proteome</keyword>
<dbReference type="Gene3D" id="3.30.450.20">
    <property type="entry name" value="PAS domain"/>
    <property type="match status" value="3"/>
</dbReference>
<dbReference type="InterPro" id="IPR000700">
    <property type="entry name" value="PAS-assoc_C"/>
</dbReference>
<keyword evidence="4" id="KW-0808">Transferase</keyword>
<dbReference type="KEGG" id="sli:Slin_2794"/>
<evidence type="ECO:0000256" key="6">
    <source>
        <dbReference type="SAM" id="Coils"/>
    </source>
</evidence>
<dbReference type="InterPro" id="IPR003594">
    <property type="entry name" value="HATPase_dom"/>
</dbReference>
<dbReference type="PROSITE" id="PS50109">
    <property type="entry name" value="HIS_KIN"/>
    <property type="match status" value="1"/>
</dbReference>
<protein>
    <recommendedName>
        <fullName evidence="2">histidine kinase</fullName>
        <ecNumber evidence="2">2.7.13.3</ecNumber>
    </recommendedName>
</protein>
<evidence type="ECO:0000313" key="11">
    <source>
        <dbReference type="Proteomes" id="UP000002028"/>
    </source>
</evidence>
<dbReference type="PRINTS" id="PR00344">
    <property type="entry name" value="BCTRLSENSOR"/>
</dbReference>
<dbReference type="PROSITE" id="PS50112">
    <property type="entry name" value="PAS"/>
    <property type="match status" value="1"/>
</dbReference>
<evidence type="ECO:0000256" key="3">
    <source>
        <dbReference type="ARBA" id="ARBA00022553"/>
    </source>
</evidence>
<comment type="catalytic activity">
    <reaction evidence="1">
        <text>ATP + protein L-histidine = ADP + protein N-phospho-L-histidine.</text>
        <dbReference type="EC" id="2.7.13.3"/>
    </reaction>
</comment>
<dbReference type="CDD" id="cd00130">
    <property type="entry name" value="PAS"/>
    <property type="match status" value="1"/>
</dbReference>
<feature type="domain" description="PAS" evidence="8">
    <location>
        <begin position="23"/>
        <end position="87"/>
    </location>
</feature>
<feature type="coiled-coil region" evidence="6">
    <location>
        <begin position="438"/>
        <end position="508"/>
    </location>
</feature>